<evidence type="ECO:0008006" key="3">
    <source>
        <dbReference type="Google" id="ProtNLM"/>
    </source>
</evidence>
<proteinExistence type="predicted"/>
<sequence length="362" mass="41030">MNLSLNQAVQILTQPHPLHFIWQIYLSQIQAQALDFSIEKKLFASLFQFEDAKVLAKKHALHPQNTDYLLQLLGSLQLLDTQFDPTRQAMLYRIKPALKDYFDPISDQYCADALLYRHQVIQSVAGQLSVSFSRDFQAQSRTPEAIGSAWAQAAQIQIAQEQNAVTVHIADVLSDVVREFKTARHFLDVGAGAGRVAMHLAEKFAQLECTLLELPHVIEAIRPTLTNHPAHQRLHCLAADLQTLDFQTLDFQTLKPQPQPQYDIIWCSSVLHFVDDYALILQRLLTALSPNGVLICCHAEIDPSQYDAGIQSYYLNMRMQGNYVPQKDDIYRSLKQLGCQHIETIENVQFPVASVDVLIARK</sequence>
<dbReference type="CDD" id="cd02440">
    <property type="entry name" value="AdoMet_MTases"/>
    <property type="match status" value="1"/>
</dbReference>
<keyword evidence="2" id="KW-1185">Reference proteome</keyword>
<dbReference type="Gene3D" id="1.10.10.10">
    <property type="entry name" value="Winged helix-like DNA-binding domain superfamily/Winged helix DNA-binding domain"/>
    <property type="match status" value="1"/>
</dbReference>
<dbReference type="Gene3D" id="3.40.50.150">
    <property type="entry name" value="Vaccinia Virus protein VP39"/>
    <property type="match status" value="1"/>
</dbReference>
<protein>
    <recommendedName>
        <fullName evidence="3">Methyltransferase type 12 domain-containing protein</fullName>
    </recommendedName>
</protein>
<dbReference type="RefSeq" id="WP_004822782.1">
    <property type="nucleotide sequence ID" value="NZ_KB849456.1"/>
</dbReference>
<comment type="caution">
    <text evidence="1">The sequence shown here is derived from an EMBL/GenBank/DDBJ whole genome shotgun (WGS) entry which is preliminary data.</text>
</comment>
<gene>
    <name evidence="1" type="ORF">F964_03844</name>
</gene>
<dbReference type="Pfam" id="PF13489">
    <property type="entry name" value="Methyltransf_23"/>
    <property type="match status" value="1"/>
</dbReference>
<dbReference type="AlphaFoldDB" id="N8WSQ9"/>
<dbReference type="PANTHER" id="PTHR43712">
    <property type="entry name" value="PUTATIVE (AFU_ORTHOLOGUE AFUA_4G14580)-RELATED"/>
    <property type="match status" value="1"/>
</dbReference>
<organism evidence="1 2">
    <name type="scientific">Acinetobacter guillouiae NIPH 991</name>
    <dbReference type="NCBI Taxonomy" id="1217656"/>
    <lineage>
        <taxon>Bacteria</taxon>
        <taxon>Pseudomonadati</taxon>
        <taxon>Pseudomonadota</taxon>
        <taxon>Gammaproteobacteria</taxon>
        <taxon>Moraxellales</taxon>
        <taxon>Moraxellaceae</taxon>
        <taxon>Acinetobacter</taxon>
    </lineage>
</organism>
<dbReference type="Proteomes" id="UP000013148">
    <property type="component" value="Unassembled WGS sequence"/>
</dbReference>
<dbReference type="PANTHER" id="PTHR43712:SF2">
    <property type="entry name" value="O-METHYLTRANSFERASE CICE"/>
    <property type="match status" value="1"/>
</dbReference>
<accession>N8WSQ9</accession>
<evidence type="ECO:0000313" key="1">
    <source>
        <dbReference type="EMBL" id="ENV15122.1"/>
    </source>
</evidence>
<dbReference type="InterPro" id="IPR036388">
    <property type="entry name" value="WH-like_DNA-bd_sf"/>
</dbReference>
<name>N8WSQ9_ACIGI</name>
<dbReference type="eggNOG" id="COG2226">
    <property type="taxonomic scope" value="Bacteria"/>
</dbReference>
<dbReference type="HOGENOM" id="CLU_005533_4_3_6"/>
<dbReference type="PATRIC" id="fig|1217656.3.peg.3785"/>
<dbReference type="EMBL" id="APPJ01000014">
    <property type="protein sequence ID" value="ENV15122.1"/>
    <property type="molecule type" value="Genomic_DNA"/>
</dbReference>
<evidence type="ECO:0000313" key="2">
    <source>
        <dbReference type="Proteomes" id="UP000013148"/>
    </source>
</evidence>
<dbReference type="InterPro" id="IPR029063">
    <property type="entry name" value="SAM-dependent_MTases_sf"/>
</dbReference>
<dbReference type="SUPFAM" id="SSF53335">
    <property type="entry name" value="S-adenosyl-L-methionine-dependent methyltransferases"/>
    <property type="match status" value="1"/>
</dbReference>
<reference evidence="1 2" key="1">
    <citation type="submission" date="2013-02" db="EMBL/GenBank/DDBJ databases">
        <title>The Genome Sequence of Acinetobacter guillouiae NIPH 991.</title>
        <authorList>
            <consortium name="The Broad Institute Genome Sequencing Platform"/>
            <consortium name="The Broad Institute Genome Sequencing Center for Infectious Disease"/>
            <person name="Cerqueira G."/>
            <person name="Feldgarden M."/>
            <person name="Courvalin P."/>
            <person name="Perichon B."/>
            <person name="Grillot-Courvalin C."/>
            <person name="Clermont D."/>
            <person name="Rocha E."/>
            <person name="Yoon E.-J."/>
            <person name="Nemec A."/>
            <person name="Walker B."/>
            <person name="Young S.K."/>
            <person name="Zeng Q."/>
            <person name="Gargeya S."/>
            <person name="Fitzgerald M."/>
            <person name="Haas B."/>
            <person name="Abouelleil A."/>
            <person name="Alvarado L."/>
            <person name="Arachchi H.M."/>
            <person name="Berlin A.M."/>
            <person name="Chapman S.B."/>
            <person name="Dewar J."/>
            <person name="Goldberg J."/>
            <person name="Griggs A."/>
            <person name="Gujja S."/>
            <person name="Hansen M."/>
            <person name="Howarth C."/>
            <person name="Imamovic A."/>
            <person name="Larimer J."/>
            <person name="McCowan C."/>
            <person name="Murphy C."/>
            <person name="Neiman D."/>
            <person name="Pearson M."/>
            <person name="Priest M."/>
            <person name="Roberts A."/>
            <person name="Saif S."/>
            <person name="Shea T."/>
            <person name="Sisk P."/>
            <person name="Sykes S."/>
            <person name="Wortman J."/>
            <person name="Nusbaum C."/>
            <person name="Birren B."/>
        </authorList>
    </citation>
    <scope>NUCLEOTIDE SEQUENCE [LARGE SCALE GENOMIC DNA]</scope>
    <source>
        <strain evidence="1 2">NIPH 991</strain>
    </source>
</reference>